<dbReference type="Proteomes" id="UP001549119">
    <property type="component" value="Unassembled WGS sequence"/>
</dbReference>
<sequence>MVQVKTYSYVEQDFNGDWMATGMGIPSEQNTKIERIITENIDTIEAYRFVGKNTFGREVRNVLQNFHTVKMRDGTEYHVEQDDFEVIENAMRR</sequence>
<name>A0ABV2N897_9HYPH</name>
<protein>
    <submittedName>
        <fullName evidence="1">Uncharacterized protein (UPF0216 family)</fullName>
    </submittedName>
</protein>
<evidence type="ECO:0000313" key="2">
    <source>
        <dbReference type="Proteomes" id="UP001549119"/>
    </source>
</evidence>
<comment type="caution">
    <text evidence="1">The sequence shown here is derived from an EMBL/GenBank/DDBJ whole genome shotgun (WGS) entry which is preliminary data.</text>
</comment>
<proteinExistence type="predicted"/>
<gene>
    <name evidence="1" type="ORF">ABIC20_000028</name>
</gene>
<dbReference type="EMBL" id="JBEPNW010000001">
    <property type="protein sequence ID" value="MET3862719.1"/>
    <property type="molecule type" value="Genomic_DNA"/>
</dbReference>
<reference evidence="1 2" key="1">
    <citation type="submission" date="2024-06" db="EMBL/GenBank/DDBJ databases">
        <title>Genomics of switchgrass bacterial isolates.</title>
        <authorList>
            <person name="Shade A."/>
        </authorList>
    </citation>
    <scope>NUCLEOTIDE SEQUENCE [LARGE SCALE GENOMIC DNA]</scope>
    <source>
        <strain evidence="1 2">PvP084</strain>
    </source>
</reference>
<keyword evidence="2" id="KW-1185">Reference proteome</keyword>
<dbReference type="RefSeq" id="WP_209650987.1">
    <property type="nucleotide sequence ID" value="NZ_JBEPNV010000003.1"/>
</dbReference>
<evidence type="ECO:0000313" key="1">
    <source>
        <dbReference type="EMBL" id="MET3862719.1"/>
    </source>
</evidence>
<accession>A0ABV2N897</accession>
<organism evidence="1 2">
    <name type="scientific">Methylobacterium radiotolerans</name>
    <dbReference type="NCBI Taxonomy" id="31998"/>
    <lineage>
        <taxon>Bacteria</taxon>
        <taxon>Pseudomonadati</taxon>
        <taxon>Pseudomonadota</taxon>
        <taxon>Alphaproteobacteria</taxon>
        <taxon>Hyphomicrobiales</taxon>
        <taxon>Methylobacteriaceae</taxon>
        <taxon>Methylobacterium</taxon>
    </lineage>
</organism>